<dbReference type="AlphaFoldDB" id="A0A1I4E0P2"/>
<proteinExistence type="predicted"/>
<keyword evidence="3" id="KW-1185">Reference proteome</keyword>
<evidence type="ECO:0000256" key="1">
    <source>
        <dbReference type="SAM" id="MobiDB-lite"/>
    </source>
</evidence>
<reference evidence="2 3" key="1">
    <citation type="submission" date="2016-10" db="EMBL/GenBank/DDBJ databases">
        <authorList>
            <person name="Varghese N."/>
            <person name="Submissions S."/>
        </authorList>
    </citation>
    <scope>NUCLEOTIDE SEQUENCE [LARGE SCALE GENOMIC DNA]</scope>
    <source>
        <strain evidence="2 3">DSM 21822</strain>
    </source>
</reference>
<organism evidence="2 3">
    <name type="scientific">Neomesorhizobium albiziae</name>
    <dbReference type="NCBI Taxonomy" id="335020"/>
    <lineage>
        <taxon>Bacteria</taxon>
        <taxon>Pseudomonadati</taxon>
        <taxon>Pseudomonadota</taxon>
        <taxon>Alphaproteobacteria</taxon>
        <taxon>Hyphomicrobiales</taxon>
        <taxon>Phyllobacteriaceae</taxon>
        <taxon>Neomesorhizobium</taxon>
    </lineage>
</organism>
<dbReference type="Proteomes" id="UP000323300">
    <property type="component" value="Unassembled WGS sequence"/>
</dbReference>
<accession>A0A1I4E0P2</accession>
<name>A0A1I4E0P2_9HYPH</name>
<evidence type="ECO:0000313" key="3">
    <source>
        <dbReference type="Proteomes" id="UP000323300"/>
    </source>
</evidence>
<dbReference type="EMBL" id="FOSL01000021">
    <property type="protein sequence ID" value="SFK99305.1"/>
    <property type="molecule type" value="Genomic_DNA"/>
</dbReference>
<dbReference type="Pfam" id="PF09954">
    <property type="entry name" value="DUF2188"/>
    <property type="match status" value="1"/>
</dbReference>
<gene>
    <name evidence="2" type="ORF">SAMN04488498_12170</name>
</gene>
<protein>
    <recommendedName>
        <fullName evidence="4">DUF2188 domain-containing protein</fullName>
    </recommendedName>
</protein>
<dbReference type="RefSeq" id="WP_149762902.1">
    <property type="nucleotide sequence ID" value="NZ_BSPE01000023.1"/>
</dbReference>
<feature type="region of interest" description="Disordered" evidence="1">
    <location>
        <begin position="56"/>
        <end position="79"/>
    </location>
</feature>
<sequence>MAQVIYDIVEHDGGWAYKVGATFSETFRTREQATQAAKAAAAEQQVAGETQGIQYEDAEGNWHGEVVKGSDRPETEVSD</sequence>
<evidence type="ECO:0008006" key="4">
    <source>
        <dbReference type="Google" id="ProtNLM"/>
    </source>
</evidence>
<dbReference type="InterPro" id="IPR018691">
    <property type="entry name" value="DUF2188"/>
</dbReference>
<feature type="compositionally biased region" description="Basic and acidic residues" evidence="1">
    <location>
        <begin position="60"/>
        <end position="79"/>
    </location>
</feature>
<evidence type="ECO:0000313" key="2">
    <source>
        <dbReference type="EMBL" id="SFK99305.1"/>
    </source>
</evidence>